<gene>
    <name evidence="9" type="ORF">Vretifemale_10935</name>
</gene>
<dbReference type="GO" id="GO:0004674">
    <property type="term" value="F:protein serine/threonine kinase activity"/>
    <property type="evidence" value="ECO:0007669"/>
    <property type="project" value="UniProtKB-KW"/>
</dbReference>
<evidence type="ECO:0000256" key="3">
    <source>
        <dbReference type="ARBA" id="ARBA00022741"/>
    </source>
</evidence>
<feature type="region of interest" description="Disordered" evidence="7">
    <location>
        <begin position="1253"/>
        <end position="1272"/>
    </location>
</feature>
<dbReference type="Pfam" id="PF00069">
    <property type="entry name" value="Pkinase"/>
    <property type="match status" value="1"/>
</dbReference>
<organism evidence="9 10">
    <name type="scientific">Volvox reticuliferus</name>
    <dbReference type="NCBI Taxonomy" id="1737510"/>
    <lineage>
        <taxon>Eukaryota</taxon>
        <taxon>Viridiplantae</taxon>
        <taxon>Chlorophyta</taxon>
        <taxon>core chlorophytes</taxon>
        <taxon>Chlorophyceae</taxon>
        <taxon>CS clade</taxon>
        <taxon>Chlamydomonadales</taxon>
        <taxon>Volvocaceae</taxon>
        <taxon>Volvox</taxon>
    </lineage>
</organism>
<feature type="compositionally biased region" description="Polar residues" evidence="7">
    <location>
        <begin position="1083"/>
        <end position="1100"/>
    </location>
</feature>
<keyword evidence="5 6" id="KW-0067">ATP-binding</keyword>
<dbReference type="SMART" id="SM00220">
    <property type="entry name" value="S_TKc"/>
    <property type="match status" value="1"/>
</dbReference>
<dbReference type="SUPFAM" id="SSF56112">
    <property type="entry name" value="Protein kinase-like (PK-like)"/>
    <property type="match status" value="1"/>
</dbReference>
<feature type="compositionally biased region" description="Low complexity" evidence="7">
    <location>
        <begin position="716"/>
        <end position="747"/>
    </location>
</feature>
<feature type="region of interest" description="Disordered" evidence="7">
    <location>
        <begin position="499"/>
        <end position="566"/>
    </location>
</feature>
<dbReference type="PANTHER" id="PTHR24349">
    <property type="entry name" value="SERINE/THREONINE-PROTEIN KINASE"/>
    <property type="match status" value="1"/>
</dbReference>
<dbReference type="InterPro" id="IPR011009">
    <property type="entry name" value="Kinase-like_dom_sf"/>
</dbReference>
<feature type="region of interest" description="Disordered" evidence="7">
    <location>
        <begin position="1014"/>
        <end position="1062"/>
    </location>
</feature>
<evidence type="ECO:0000259" key="8">
    <source>
        <dbReference type="PROSITE" id="PS50011"/>
    </source>
</evidence>
<evidence type="ECO:0000313" key="10">
    <source>
        <dbReference type="Proteomes" id="UP000747110"/>
    </source>
</evidence>
<keyword evidence="1" id="KW-0723">Serine/threonine-protein kinase</keyword>
<feature type="region of interest" description="Disordered" evidence="7">
    <location>
        <begin position="1170"/>
        <end position="1239"/>
    </location>
</feature>
<evidence type="ECO:0000256" key="7">
    <source>
        <dbReference type="SAM" id="MobiDB-lite"/>
    </source>
</evidence>
<dbReference type="SUPFAM" id="SSF47473">
    <property type="entry name" value="EF-hand"/>
    <property type="match status" value="1"/>
</dbReference>
<evidence type="ECO:0000256" key="6">
    <source>
        <dbReference type="PROSITE-ProRule" id="PRU10141"/>
    </source>
</evidence>
<feature type="compositionally biased region" description="Low complexity" evidence="7">
    <location>
        <begin position="543"/>
        <end position="553"/>
    </location>
</feature>
<evidence type="ECO:0000313" key="9">
    <source>
        <dbReference type="EMBL" id="GIL82011.1"/>
    </source>
</evidence>
<feature type="compositionally biased region" description="Low complexity" evidence="7">
    <location>
        <begin position="499"/>
        <end position="511"/>
    </location>
</feature>
<dbReference type="CDD" id="cd05117">
    <property type="entry name" value="STKc_CAMK"/>
    <property type="match status" value="1"/>
</dbReference>
<evidence type="ECO:0000256" key="4">
    <source>
        <dbReference type="ARBA" id="ARBA00022777"/>
    </source>
</evidence>
<protein>
    <recommendedName>
        <fullName evidence="8">Protein kinase domain-containing protein</fullName>
    </recommendedName>
</protein>
<dbReference type="Gene3D" id="1.10.238.10">
    <property type="entry name" value="EF-hand"/>
    <property type="match status" value="1"/>
</dbReference>
<dbReference type="Proteomes" id="UP000747110">
    <property type="component" value="Unassembled WGS sequence"/>
</dbReference>
<dbReference type="PROSITE" id="PS00108">
    <property type="entry name" value="PROTEIN_KINASE_ST"/>
    <property type="match status" value="1"/>
</dbReference>
<feature type="compositionally biased region" description="Low complexity" evidence="7">
    <location>
        <begin position="1045"/>
        <end position="1057"/>
    </location>
</feature>
<dbReference type="InterPro" id="IPR050205">
    <property type="entry name" value="CDPK_Ser/Thr_kinases"/>
</dbReference>
<evidence type="ECO:0000256" key="1">
    <source>
        <dbReference type="ARBA" id="ARBA00022527"/>
    </source>
</evidence>
<dbReference type="InterPro" id="IPR000719">
    <property type="entry name" value="Prot_kinase_dom"/>
</dbReference>
<dbReference type="Gene3D" id="3.30.200.20">
    <property type="entry name" value="Phosphorylase Kinase, domain 1"/>
    <property type="match status" value="1"/>
</dbReference>
<dbReference type="InterPro" id="IPR011992">
    <property type="entry name" value="EF-hand-dom_pair"/>
</dbReference>
<proteinExistence type="predicted"/>
<feature type="binding site" evidence="6">
    <location>
        <position position="62"/>
    </location>
    <ligand>
        <name>ATP</name>
        <dbReference type="ChEBI" id="CHEBI:30616"/>
    </ligand>
</feature>
<evidence type="ECO:0000256" key="2">
    <source>
        <dbReference type="ARBA" id="ARBA00022679"/>
    </source>
</evidence>
<accession>A0A8J4CHW3</accession>
<dbReference type="GO" id="GO:0005524">
    <property type="term" value="F:ATP binding"/>
    <property type="evidence" value="ECO:0007669"/>
    <property type="project" value="UniProtKB-UniRule"/>
</dbReference>
<feature type="region of interest" description="Disordered" evidence="7">
    <location>
        <begin position="708"/>
        <end position="758"/>
    </location>
</feature>
<name>A0A8J4CHW3_9CHLO</name>
<dbReference type="Gene3D" id="1.10.510.10">
    <property type="entry name" value="Transferase(Phosphotransferase) domain 1"/>
    <property type="match status" value="1"/>
</dbReference>
<feature type="region of interest" description="Disordered" evidence="7">
    <location>
        <begin position="586"/>
        <end position="615"/>
    </location>
</feature>
<feature type="compositionally biased region" description="Polar residues" evidence="7">
    <location>
        <begin position="592"/>
        <end position="604"/>
    </location>
</feature>
<keyword evidence="4" id="KW-0418">Kinase</keyword>
<feature type="compositionally biased region" description="Basic and acidic residues" evidence="7">
    <location>
        <begin position="554"/>
        <end position="566"/>
    </location>
</feature>
<comment type="caution">
    <text evidence="9">The sequence shown here is derived from an EMBL/GenBank/DDBJ whole genome shotgun (WGS) entry which is preliminary data.</text>
</comment>
<dbReference type="PROSITE" id="PS00107">
    <property type="entry name" value="PROTEIN_KINASE_ATP"/>
    <property type="match status" value="1"/>
</dbReference>
<sequence>MPRIDVWDVPTEPPKEQEPLWVGFTRAKLTDRYDVGKQLGQGGFGSVHVVVERGSGKEYACKSITKRLDVPNVGNAKQEQHLENIRREALILRRLRGTLNVVFLEDVFEDEDAVHLVMEWCKGGELLQRINTRHYSERTAASYMRAVLRTLAQCHHLRILHRDIKPGNFMLLTDTDKAPVKAIDFGLAVFFDPKKLPRKDLGLEGTPHFMAPEQLSGKTEPASDIWSAGIMAYQLLCGFVPFDDHKNPRTPSLSLVWRAILTEEPKFTNRAWEGVSEEAKDFVRLLLIKDPVQRPTAKQALAHPWLQGKSDQRTQGAPLAHTVVQRLQKFGVESALKRTVLDMIADDLINRHMEQLNKLNQQQMQPEAANAPPPAQQPEPKRLTRNSNSGRAPSEIGEATPEGAAAAASAGLPLAPPAAAGADGAANAIGSRLRQLAAQDLLFRSTGSMASMPKHATVHAGGDALAALRRGQQLTGLPLSRPLPCGRTSPQRLRASAFAALQQQQQQQPNQRRTRDLDKRPLGRAVTSITLGDEPAAGVQTWRQQQQQEQEQQSESRPEQEGPKELKVMGEKMSAAAVAIPTASAARPSLLPQPSVQNQLSQRIDSPVGQGPAGPSARIAVGGASGAAAAAVPAASASAYKGPVKDLAAATAWDMSFMKNRLAMEGSGHALQHYAWLLNVGERSLHGVLERSYHAGRHHSPAAEAILGTSVGPAGQPQQQQHQHQQQPTLGATAAVGAGSPAASLSSQRRSSTTHVSAAGSVQPALAAMGGGSPKTSGAGSEALAVGSPDYIRMLSLVARQRAEHRKYQRLSLDTSGHRQTQYAELVAGEATAGGPKLGGFDEMAPPQEADEDEAAAGGSDNPAASADTTGTFSLPLPSGSASAFPTATSLPLPGVNIMPSPRTVQVQPQQALVRKSQDSGGSAAGAAAAAGAVAAAGAAAGALACSHPPSPLAAAAVRTSMTAHPALLQQLKPSIPGLEEAEAFSRASESSLGAAPAGTGIVRGSSFGMTSHASSVLPAGEDGADGGEGSVAECDEDGQAERVSGSGMAAEAAAGDSGKGRSLLRKVRKALMNPVKNLLGSKQVSSVQAPSADGNSSAYPSAVGTGASTPVRGGAAGGGLLVKLSPSPGAACSSGGTGALAAVSVSSTATASADERGRGRGAYAAFLQFGGGTGTTTPREPSSHNGYERSGHGGAMERSGHGGSGSNPNNDRSSHSDRSGHVGRDVHAGSATQLPGPAGYAIHTVKAHKPLQQQLPSPPAPSAPSAAVAEGPEAAVGRLLDGVQEPAVERAMTGTSEAAAQGLIGASGGQVTDKVTGLSQQDLAPALGLLLGDPAKVAELQEVMQRLQYDKAEELTYEQLSEGLQWLGYRLEPSEVQDLLRQVTVGGNEGLTASQFIASQVDWRTFQANHRAEWLDCLRKAFEDLGGGSGPDGRVSLDQLMAALHEKLPEEEVNLAVQESLMDAAVEADAVDFDAFVRLMRCNSNDSLASAGSSELSYDLYDPRLKDSSLHGPLGDVSHYQPALETVPDDPE</sequence>
<dbReference type="OrthoDB" id="10252171at2759"/>
<reference evidence="9" key="1">
    <citation type="journal article" date="2021" name="Proc. Natl. Acad. Sci. U.S.A.">
        <title>Three genomes in the algal genus Volvox reveal the fate of a haploid sex-determining region after a transition to homothallism.</title>
        <authorList>
            <person name="Yamamoto K."/>
            <person name="Hamaji T."/>
            <person name="Kawai-Toyooka H."/>
            <person name="Matsuzaki R."/>
            <person name="Takahashi F."/>
            <person name="Nishimura Y."/>
            <person name="Kawachi M."/>
            <person name="Noguchi H."/>
            <person name="Minakuchi Y."/>
            <person name="Umen J.G."/>
            <person name="Toyoda A."/>
            <person name="Nozaki H."/>
        </authorList>
    </citation>
    <scope>NUCLEOTIDE SEQUENCE</scope>
    <source>
        <strain evidence="9">NIES-3786</strain>
    </source>
</reference>
<dbReference type="InterPro" id="IPR017441">
    <property type="entry name" value="Protein_kinase_ATP_BS"/>
</dbReference>
<evidence type="ECO:0000256" key="5">
    <source>
        <dbReference type="ARBA" id="ARBA00022840"/>
    </source>
</evidence>
<dbReference type="PROSITE" id="PS50011">
    <property type="entry name" value="PROTEIN_KINASE_DOM"/>
    <property type="match status" value="1"/>
</dbReference>
<feature type="region of interest" description="Disordered" evidence="7">
    <location>
        <begin position="834"/>
        <end position="886"/>
    </location>
</feature>
<keyword evidence="2" id="KW-0808">Transferase</keyword>
<dbReference type="EMBL" id="BNCP01000022">
    <property type="protein sequence ID" value="GIL82011.1"/>
    <property type="molecule type" value="Genomic_DNA"/>
</dbReference>
<feature type="region of interest" description="Disordered" evidence="7">
    <location>
        <begin position="360"/>
        <end position="408"/>
    </location>
</feature>
<keyword evidence="3 6" id="KW-0547">Nucleotide-binding</keyword>
<feature type="compositionally biased region" description="Low complexity" evidence="7">
    <location>
        <begin position="399"/>
        <end position="408"/>
    </location>
</feature>
<feature type="region of interest" description="Disordered" evidence="7">
    <location>
        <begin position="1512"/>
        <end position="1533"/>
    </location>
</feature>
<dbReference type="InterPro" id="IPR008271">
    <property type="entry name" value="Ser/Thr_kinase_AS"/>
</dbReference>
<feature type="compositionally biased region" description="Basic and acidic residues" evidence="7">
    <location>
        <begin position="1213"/>
        <end position="1228"/>
    </location>
</feature>
<keyword evidence="10" id="KW-1185">Reference proteome</keyword>
<feature type="domain" description="Protein kinase" evidence="8">
    <location>
        <begin position="33"/>
        <end position="306"/>
    </location>
</feature>
<feature type="compositionally biased region" description="Low complexity" evidence="7">
    <location>
        <begin position="360"/>
        <end position="370"/>
    </location>
</feature>
<feature type="region of interest" description="Disordered" evidence="7">
    <location>
        <begin position="1083"/>
        <end position="1104"/>
    </location>
</feature>